<comment type="caution">
    <text evidence="2">The sequence shown here is derived from an EMBL/GenBank/DDBJ whole genome shotgun (WGS) entry which is preliminary data.</text>
</comment>
<sequence>MDSGSNGEEPTSWEELYNINLIPSELFLKFRKEIEGIRVGVNLEFYNAPINEFQGKIVLKPLSPERRWKFIYEPIHQDVRILSKKIPVTKFLNLQVWFDPFPHLENFSVSGGDGISRIQNKTSLGLFPGMDLRFGWRADYVLPEITGALGADEPLFNMNSGRLQASLDRVEAILTHPS</sequence>
<organism evidence="2 3">
    <name type="scientific">Populus deltoides</name>
    <name type="common">Eastern poplar</name>
    <name type="synonym">Eastern cottonwood</name>
    <dbReference type="NCBI Taxonomy" id="3696"/>
    <lineage>
        <taxon>Eukaryota</taxon>
        <taxon>Viridiplantae</taxon>
        <taxon>Streptophyta</taxon>
        <taxon>Embryophyta</taxon>
        <taxon>Tracheophyta</taxon>
        <taxon>Spermatophyta</taxon>
        <taxon>Magnoliopsida</taxon>
        <taxon>eudicotyledons</taxon>
        <taxon>Gunneridae</taxon>
        <taxon>Pentapetalae</taxon>
        <taxon>rosids</taxon>
        <taxon>fabids</taxon>
        <taxon>Malpighiales</taxon>
        <taxon>Salicaceae</taxon>
        <taxon>Saliceae</taxon>
        <taxon>Populus</taxon>
    </lineage>
</organism>
<dbReference type="PANTHER" id="PTHR35710:SF1">
    <property type="entry name" value="OBP3-RESPONSIVE PROTEIN 4 (ORG4)"/>
    <property type="match status" value="1"/>
</dbReference>
<protein>
    <recommendedName>
        <fullName evidence="1">DUF7781 domain-containing protein</fullName>
    </recommendedName>
</protein>
<proteinExistence type="predicted"/>
<dbReference type="Pfam" id="PF25003">
    <property type="entry name" value="DUF7781"/>
    <property type="match status" value="1"/>
</dbReference>
<keyword evidence="3" id="KW-1185">Reference proteome</keyword>
<evidence type="ECO:0000313" key="3">
    <source>
        <dbReference type="Proteomes" id="UP000807159"/>
    </source>
</evidence>
<reference evidence="2" key="1">
    <citation type="journal article" date="2021" name="J. Hered.">
        <title>Genome Assembly of Salicaceae Populus deltoides (Eastern Cottonwood) I-69 Based on Nanopore Sequencing and Hi-C Technologies.</title>
        <authorList>
            <person name="Bai S."/>
            <person name="Wu H."/>
            <person name="Zhang J."/>
            <person name="Pan Z."/>
            <person name="Zhao W."/>
            <person name="Li Z."/>
            <person name="Tong C."/>
        </authorList>
    </citation>
    <scope>NUCLEOTIDE SEQUENCE</scope>
    <source>
        <tissue evidence="2">Leaf</tissue>
    </source>
</reference>
<dbReference type="Proteomes" id="UP000807159">
    <property type="component" value="Chromosome 18"/>
</dbReference>
<evidence type="ECO:0000313" key="2">
    <source>
        <dbReference type="EMBL" id="KAH8482502.1"/>
    </source>
</evidence>
<name>A0A8T2WQ12_POPDE</name>
<feature type="domain" description="DUF7781" evidence="1">
    <location>
        <begin position="12"/>
        <end position="176"/>
    </location>
</feature>
<dbReference type="PANTHER" id="PTHR35710">
    <property type="entry name" value="OBP3-RESPONSIVE PROTEIN 4 (ORG4)"/>
    <property type="match status" value="1"/>
</dbReference>
<dbReference type="EMBL" id="JACEGQ020000018">
    <property type="protein sequence ID" value="KAH8482502.1"/>
    <property type="molecule type" value="Genomic_DNA"/>
</dbReference>
<dbReference type="InterPro" id="IPR056683">
    <property type="entry name" value="DUF7781"/>
</dbReference>
<gene>
    <name evidence="2" type="ORF">H0E87_029805</name>
</gene>
<accession>A0A8T2WQ12</accession>
<evidence type="ECO:0000259" key="1">
    <source>
        <dbReference type="Pfam" id="PF25003"/>
    </source>
</evidence>
<dbReference type="AlphaFoldDB" id="A0A8T2WQ12"/>